<dbReference type="GO" id="GO:0000981">
    <property type="term" value="F:DNA-binding transcription factor activity, RNA polymerase II-specific"/>
    <property type="evidence" value="ECO:0007669"/>
    <property type="project" value="InterPro"/>
</dbReference>
<reference evidence="10 11" key="2">
    <citation type="submission" date="2021-10" db="EMBL/GenBank/DDBJ databases">
        <authorList>
            <person name="Piombo E."/>
        </authorList>
    </citation>
    <scope>NUCLEOTIDE SEQUENCE [LARGE SCALE GENOMIC DNA]</scope>
</reference>
<protein>
    <recommendedName>
        <fullName evidence="9">C2H2-type domain-containing protein</fullName>
    </recommendedName>
</protein>
<evidence type="ECO:0000313" key="11">
    <source>
        <dbReference type="Proteomes" id="UP000754883"/>
    </source>
</evidence>
<evidence type="ECO:0000256" key="1">
    <source>
        <dbReference type="ARBA" id="ARBA00004123"/>
    </source>
</evidence>
<name>A0A9N9UE78_9HYPO</name>
<dbReference type="OrthoDB" id="8117402at2759"/>
<accession>A0A9N9UE78</accession>
<proteinExistence type="predicted"/>
<evidence type="ECO:0000256" key="4">
    <source>
        <dbReference type="ARBA" id="ARBA00022771"/>
    </source>
</evidence>
<gene>
    <name evidence="10" type="ORF">CBYS24578_00014275</name>
</gene>
<dbReference type="PROSITE" id="PS50157">
    <property type="entry name" value="ZINC_FINGER_C2H2_2"/>
    <property type="match status" value="1"/>
</dbReference>
<dbReference type="AlphaFoldDB" id="A0A9N9UE78"/>
<evidence type="ECO:0000256" key="8">
    <source>
        <dbReference type="SAM" id="MobiDB-lite"/>
    </source>
</evidence>
<evidence type="ECO:0000256" key="3">
    <source>
        <dbReference type="ARBA" id="ARBA00022737"/>
    </source>
</evidence>
<dbReference type="InterPro" id="IPR013087">
    <property type="entry name" value="Znf_C2H2_type"/>
</dbReference>
<dbReference type="PANTHER" id="PTHR40626">
    <property type="entry name" value="MIP31509P"/>
    <property type="match status" value="1"/>
</dbReference>
<dbReference type="GO" id="GO:0000785">
    <property type="term" value="C:chromatin"/>
    <property type="evidence" value="ECO:0007669"/>
    <property type="project" value="TreeGrafter"/>
</dbReference>
<sequence length="667" mass="74331">MSIASASANVAEPKRPPFQPFQCHICHSRFTRHENLKRHAALHNRSPSNASLPCEFCSATFSRPDLRHRHMKKKHAEFEDTRPRKRRQSPRQVPSPPAQATLQAEKSRVASRGSEGSEEEDAQFLSDILAQQPQPSTATSESPSIGHLVAADLGPSPLMGTSLLDPSTGFDVQMHPMDIPHSTTSFAPDLSCFNFDQATPEDGFFPMSLPHLQDDWFPSNNQITRGCNLFFTHVSPFVPFLHQPSFDPSQSASHLVLSMLCLAYQYGEDPDSGDQPGSGQSLSSRTFHRARALVASDEEGVEDSTLAQHVAMVQAYFLLELYSMMYLCGKKDSLYGLKTHSKIISLARSSGMAQPTFTNTSEATEDLDSLWHEFIKAESHKRTIFAVHQLDTLWYQFLSIPRLFSHLEIKHELPCPEDYWAAPTSVQWAHRQLVNKNTGSSVPYPDAIRRFLSPEGDPASIPAFDSYGAINITHFLVSSAREISGWSTMTGMLSMERLEPLRTSLLALSPFIHSHPEASNPSHLGEATWEAAMIELQMWSPSHTGGIVEGSMDAVMHQFTFLPSSCEFLCEADTAKTIQPHVNWFLQYLDMEPVPDAEAPWIVLYSYKAFMIAWQLVRGGVADAMKIVNVQDGDSEGALAWAREAFGRRQRWQLGKIALACLDTLTA</sequence>
<evidence type="ECO:0000256" key="5">
    <source>
        <dbReference type="ARBA" id="ARBA00022833"/>
    </source>
</evidence>
<evidence type="ECO:0000259" key="9">
    <source>
        <dbReference type="PROSITE" id="PS50157"/>
    </source>
</evidence>
<dbReference type="GO" id="GO:0006351">
    <property type="term" value="P:DNA-templated transcription"/>
    <property type="evidence" value="ECO:0007669"/>
    <property type="project" value="InterPro"/>
</dbReference>
<comment type="subcellular location">
    <subcellularLocation>
        <location evidence="1">Nucleus</location>
    </subcellularLocation>
</comment>
<dbReference type="InterPro" id="IPR051059">
    <property type="entry name" value="VerF-like"/>
</dbReference>
<dbReference type="GO" id="GO:0008270">
    <property type="term" value="F:zinc ion binding"/>
    <property type="evidence" value="ECO:0007669"/>
    <property type="project" value="UniProtKB-KW"/>
</dbReference>
<keyword evidence="4 7" id="KW-0863">Zinc-finger</keyword>
<dbReference type="Pfam" id="PF04082">
    <property type="entry name" value="Fungal_trans"/>
    <property type="match status" value="1"/>
</dbReference>
<keyword evidence="5" id="KW-0862">Zinc</keyword>
<comment type="caution">
    <text evidence="10">The sequence shown here is derived from an EMBL/GenBank/DDBJ whole genome shotgun (WGS) entry which is preliminary data.</text>
</comment>
<dbReference type="PANTHER" id="PTHR40626:SF11">
    <property type="entry name" value="ZINC FINGER PROTEIN YPR022C"/>
    <property type="match status" value="1"/>
</dbReference>
<keyword evidence="6" id="KW-0539">Nucleus</keyword>
<dbReference type="PROSITE" id="PS00028">
    <property type="entry name" value="ZINC_FINGER_C2H2_1"/>
    <property type="match status" value="2"/>
</dbReference>
<evidence type="ECO:0000256" key="7">
    <source>
        <dbReference type="PROSITE-ProRule" id="PRU00042"/>
    </source>
</evidence>
<dbReference type="SMART" id="SM00355">
    <property type="entry name" value="ZnF_C2H2"/>
    <property type="match status" value="2"/>
</dbReference>
<keyword evidence="3" id="KW-0677">Repeat</keyword>
<evidence type="ECO:0000313" key="10">
    <source>
        <dbReference type="EMBL" id="CAG9988870.1"/>
    </source>
</evidence>
<dbReference type="InterPro" id="IPR007219">
    <property type="entry name" value="XnlR_reg_dom"/>
</dbReference>
<dbReference type="SUPFAM" id="SSF57667">
    <property type="entry name" value="beta-beta-alpha zinc fingers"/>
    <property type="match status" value="1"/>
</dbReference>
<dbReference type="GO" id="GO:0000978">
    <property type="term" value="F:RNA polymerase II cis-regulatory region sequence-specific DNA binding"/>
    <property type="evidence" value="ECO:0007669"/>
    <property type="project" value="InterPro"/>
</dbReference>
<dbReference type="EMBL" id="CABFNO020001454">
    <property type="protein sequence ID" value="CAG9988870.1"/>
    <property type="molecule type" value="Genomic_DNA"/>
</dbReference>
<evidence type="ECO:0000256" key="6">
    <source>
        <dbReference type="ARBA" id="ARBA00023242"/>
    </source>
</evidence>
<dbReference type="Gene3D" id="3.30.160.60">
    <property type="entry name" value="Classic Zinc Finger"/>
    <property type="match status" value="1"/>
</dbReference>
<dbReference type="CDD" id="cd12148">
    <property type="entry name" value="fungal_TF_MHR"/>
    <property type="match status" value="1"/>
</dbReference>
<organism evidence="10 11">
    <name type="scientific">Clonostachys byssicola</name>
    <dbReference type="NCBI Taxonomy" id="160290"/>
    <lineage>
        <taxon>Eukaryota</taxon>
        <taxon>Fungi</taxon>
        <taxon>Dikarya</taxon>
        <taxon>Ascomycota</taxon>
        <taxon>Pezizomycotina</taxon>
        <taxon>Sordariomycetes</taxon>
        <taxon>Hypocreomycetidae</taxon>
        <taxon>Hypocreales</taxon>
        <taxon>Bionectriaceae</taxon>
        <taxon>Clonostachys</taxon>
    </lineage>
</organism>
<keyword evidence="2" id="KW-0479">Metal-binding</keyword>
<evidence type="ECO:0000256" key="2">
    <source>
        <dbReference type="ARBA" id="ARBA00022723"/>
    </source>
</evidence>
<keyword evidence="11" id="KW-1185">Reference proteome</keyword>
<feature type="domain" description="C2H2-type" evidence="9">
    <location>
        <begin position="21"/>
        <end position="48"/>
    </location>
</feature>
<reference evidence="11" key="1">
    <citation type="submission" date="2019-06" db="EMBL/GenBank/DDBJ databases">
        <authorList>
            <person name="Broberg M."/>
        </authorList>
    </citation>
    <scope>NUCLEOTIDE SEQUENCE [LARGE SCALE GENOMIC DNA]</scope>
</reference>
<dbReference type="InterPro" id="IPR036236">
    <property type="entry name" value="Znf_C2H2_sf"/>
</dbReference>
<feature type="region of interest" description="Disordered" evidence="8">
    <location>
        <begin position="67"/>
        <end position="122"/>
    </location>
</feature>
<dbReference type="Proteomes" id="UP000754883">
    <property type="component" value="Unassembled WGS sequence"/>
</dbReference>
<dbReference type="GO" id="GO:0005634">
    <property type="term" value="C:nucleus"/>
    <property type="evidence" value="ECO:0007669"/>
    <property type="project" value="UniProtKB-SubCell"/>
</dbReference>